<sequence>METTEIANAFLSRAANTTKYMTSAQRVDSLTDLVLSYNSDKHDHMPELLLAKMAAATRRVSELAEEQQALLDKHGLAVEDVGELVEELKLLAVSLSTRDLRSDGSDLRNAIELVSDSLRVRQASVSRVASTPKQRAKLRRLVVADKKKLNKLLSRYQQTTGVLIDADACADGHFPWHEEYSAVGPLSLSEKRALCDVYMKRRRAQEERDIVKQEMERLLTYGSYVMDVLLQKLEDYQLIVLSHGAVMAGMVLHEEARGDDAGRLQRLDEPGAYAKPLRFQAYRLYMVWRCGRLGRGNRQPVPSCVVVNIRKKWPSPDGTYVGFKERTETL</sequence>
<dbReference type="Pfam" id="PF20478">
    <property type="entry name" value="P2RX7_C"/>
    <property type="match status" value="1"/>
</dbReference>
<reference evidence="2 3" key="1">
    <citation type="submission" date="2019-07" db="EMBL/GenBank/DDBJ databases">
        <title>Draft genome assembly of a fouling barnacle, Amphibalanus amphitrite (Darwin, 1854): The first reference genome for Thecostraca.</title>
        <authorList>
            <person name="Kim W."/>
        </authorList>
    </citation>
    <scope>NUCLEOTIDE SEQUENCE [LARGE SCALE GENOMIC DNA]</scope>
    <source>
        <strain evidence="2">SNU_AA5</strain>
        <tissue evidence="2">Soma without cirri and trophi</tissue>
    </source>
</reference>
<gene>
    <name evidence="2" type="ORF">FJT64_008120</name>
</gene>
<name>A0A6A4VRJ1_AMPAM</name>
<dbReference type="EMBL" id="VIIS01001699">
    <property type="protein sequence ID" value="KAF0294184.1"/>
    <property type="molecule type" value="Genomic_DNA"/>
</dbReference>
<proteinExistence type="predicted"/>
<dbReference type="Proteomes" id="UP000440578">
    <property type="component" value="Unassembled WGS sequence"/>
</dbReference>
<keyword evidence="3" id="KW-1185">Reference proteome</keyword>
<dbReference type="PANTHER" id="PTHR36981">
    <property type="entry name" value="ZGC:195170"/>
    <property type="match status" value="1"/>
</dbReference>
<dbReference type="PANTHER" id="PTHR36981:SF1">
    <property type="entry name" value="P2X PURINORECEPTOR 7 INTRACELLULAR DOMAIN-CONTAINING PROTEIN"/>
    <property type="match status" value="1"/>
</dbReference>
<protein>
    <recommendedName>
        <fullName evidence="1">P2X purinoreceptor 7 intracellular domain-containing protein</fullName>
    </recommendedName>
</protein>
<dbReference type="OrthoDB" id="5988971at2759"/>
<organism evidence="2 3">
    <name type="scientific">Amphibalanus amphitrite</name>
    <name type="common">Striped barnacle</name>
    <name type="synonym">Balanus amphitrite</name>
    <dbReference type="NCBI Taxonomy" id="1232801"/>
    <lineage>
        <taxon>Eukaryota</taxon>
        <taxon>Metazoa</taxon>
        <taxon>Ecdysozoa</taxon>
        <taxon>Arthropoda</taxon>
        <taxon>Crustacea</taxon>
        <taxon>Multicrustacea</taxon>
        <taxon>Cirripedia</taxon>
        <taxon>Thoracica</taxon>
        <taxon>Thoracicalcarea</taxon>
        <taxon>Balanomorpha</taxon>
        <taxon>Balanoidea</taxon>
        <taxon>Balanidae</taxon>
        <taxon>Amphibalaninae</taxon>
        <taxon>Amphibalanus</taxon>
    </lineage>
</organism>
<feature type="domain" description="P2X purinoreceptor 7 intracellular" evidence="1">
    <location>
        <begin position="272"/>
        <end position="324"/>
    </location>
</feature>
<accession>A0A6A4VRJ1</accession>
<evidence type="ECO:0000313" key="2">
    <source>
        <dbReference type="EMBL" id="KAF0294184.1"/>
    </source>
</evidence>
<dbReference type="AlphaFoldDB" id="A0A6A4VRJ1"/>
<evidence type="ECO:0000259" key="1">
    <source>
        <dbReference type="Pfam" id="PF20478"/>
    </source>
</evidence>
<comment type="caution">
    <text evidence="2">The sequence shown here is derived from an EMBL/GenBank/DDBJ whole genome shotgun (WGS) entry which is preliminary data.</text>
</comment>
<evidence type="ECO:0000313" key="3">
    <source>
        <dbReference type="Proteomes" id="UP000440578"/>
    </source>
</evidence>
<dbReference type="InterPro" id="IPR046815">
    <property type="entry name" value="P2RX7_C"/>
</dbReference>